<sequence length="74" mass="8511">MSQGQKKRVALAKSLTEEASLYLWDEPANYLDLFNQDQLIKLLAKEQLAMLLVDHDQAFIEVVAKERVNLRPVL</sequence>
<feature type="domain" description="ABC transporter" evidence="1">
    <location>
        <begin position="1"/>
        <end position="29"/>
    </location>
</feature>
<dbReference type="GO" id="GO:0005524">
    <property type="term" value="F:ATP binding"/>
    <property type="evidence" value="ECO:0007669"/>
    <property type="project" value="UniProtKB-KW"/>
</dbReference>
<dbReference type="PANTHER" id="PTHR42855:SF1">
    <property type="entry name" value="ABC TRANSPORTER DOMAIN-CONTAINING PROTEIN"/>
    <property type="match status" value="1"/>
</dbReference>
<dbReference type="InterPro" id="IPR051309">
    <property type="entry name" value="ABCF_ATPase"/>
</dbReference>
<name>A0ABD4SLH8_LACDL</name>
<dbReference type="RefSeq" id="WP_003614966.1">
    <property type="nucleotide sequence ID" value="NZ_BJLO01000052.1"/>
</dbReference>
<dbReference type="InterPro" id="IPR003439">
    <property type="entry name" value="ABC_transporter-like_ATP-bd"/>
</dbReference>
<evidence type="ECO:0000259" key="1">
    <source>
        <dbReference type="Pfam" id="PF00005"/>
    </source>
</evidence>
<dbReference type="InterPro" id="IPR027417">
    <property type="entry name" value="P-loop_NTPase"/>
</dbReference>
<keyword evidence="2" id="KW-0067">ATP-binding</keyword>
<gene>
    <name evidence="2" type="ORF">LOB85_08605</name>
</gene>
<protein>
    <submittedName>
        <fullName evidence="2">ATP-binding cassette domain-containing protein</fullName>
    </submittedName>
</protein>
<dbReference type="PANTHER" id="PTHR42855">
    <property type="entry name" value="ABC TRANSPORTER ATP-BINDING SUBUNIT"/>
    <property type="match status" value="1"/>
</dbReference>
<comment type="caution">
    <text evidence="2">The sequence shown here is derived from an EMBL/GenBank/DDBJ whole genome shotgun (WGS) entry which is preliminary data.</text>
</comment>
<keyword evidence="2" id="KW-0547">Nucleotide-binding</keyword>
<organism evidence="2 3">
    <name type="scientific">Lactobacillus delbrueckii subsp. lactis</name>
    <dbReference type="NCBI Taxonomy" id="29397"/>
    <lineage>
        <taxon>Bacteria</taxon>
        <taxon>Bacillati</taxon>
        <taxon>Bacillota</taxon>
        <taxon>Bacilli</taxon>
        <taxon>Lactobacillales</taxon>
        <taxon>Lactobacillaceae</taxon>
        <taxon>Lactobacillus</taxon>
    </lineage>
</organism>
<dbReference type="EMBL" id="JAJNUY010000049">
    <property type="protein sequence ID" value="MCD5564149.1"/>
    <property type="molecule type" value="Genomic_DNA"/>
</dbReference>
<dbReference type="Pfam" id="PF00005">
    <property type="entry name" value="ABC_tran"/>
    <property type="match status" value="1"/>
</dbReference>
<accession>A0ABD4SLH8</accession>
<dbReference type="Gene3D" id="3.40.50.300">
    <property type="entry name" value="P-loop containing nucleotide triphosphate hydrolases"/>
    <property type="match status" value="1"/>
</dbReference>
<reference evidence="2 3" key="1">
    <citation type="submission" date="2021-12" db="EMBL/GenBank/DDBJ databases">
        <title>Antimicrobial susceptibility of Lactobacillus delbrueckii subsp. lactis obtained from milk products and other habitats.</title>
        <authorList>
            <person name="Shani N."/>
        </authorList>
    </citation>
    <scope>NUCLEOTIDE SEQUENCE [LARGE SCALE GENOMIC DNA]</scope>
    <source>
        <strain evidence="2 3">FAM 21755</strain>
    </source>
</reference>
<dbReference type="SUPFAM" id="SSF52540">
    <property type="entry name" value="P-loop containing nucleoside triphosphate hydrolases"/>
    <property type="match status" value="1"/>
</dbReference>
<dbReference type="AlphaFoldDB" id="A0ABD4SLH8"/>
<evidence type="ECO:0000313" key="3">
    <source>
        <dbReference type="Proteomes" id="UP001200334"/>
    </source>
</evidence>
<proteinExistence type="predicted"/>
<dbReference type="Proteomes" id="UP001200334">
    <property type="component" value="Unassembled WGS sequence"/>
</dbReference>
<evidence type="ECO:0000313" key="2">
    <source>
        <dbReference type="EMBL" id="MCD5564149.1"/>
    </source>
</evidence>